<evidence type="ECO:0000256" key="11">
    <source>
        <dbReference type="RuleBase" id="RU362068"/>
    </source>
</evidence>
<keyword evidence="7 11" id="KW-0521">NADP</keyword>
<comment type="function">
    <text evidence="1 11">Catalyzes the NADPH-dependent reduction of ketopantoate into pantoic acid.</text>
</comment>
<dbReference type="Gene3D" id="3.40.50.720">
    <property type="entry name" value="NAD(P)-binding Rossmann-like Domain"/>
    <property type="match status" value="1"/>
</dbReference>
<evidence type="ECO:0000259" key="12">
    <source>
        <dbReference type="Pfam" id="PF02558"/>
    </source>
</evidence>
<keyword evidence="6 11" id="KW-0566">Pantothenate biosynthesis</keyword>
<keyword evidence="8 11" id="KW-0560">Oxidoreductase</keyword>
<dbReference type="Proteomes" id="UP000240509">
    <property type="component" value="Unassembled WGS sequence"/>
</dbReference>
<name>A0A2T4U8K8_9BACI</name>
<evidence type="ECO:0000313" key="15">
    <source>
        <dbReference type="Proteomes" id="UP000240509"/>
    </source>
</evidence>
<dbReference type="EC" id="1.1.1.169" evidence="4 11"/>
<dbReference type="PANTHER" id="PTHR43765">
    <property type="entry name" value="2-DEHYDROPANTOATE 2-REDUCTASE-RELATED"/>
    <property type="match status" value="1"/>
</dbReference>
<evidence type="ECO:0000256" key="2">
    <source>
        <dbReference type="ARBA" id="ARBA00004994"/>
    </source>
</evidence>
<evidence type="ECO:0000313" key="14">
    <source>
        <dbReference type="EMBL" id="PTL39720.1"/>
    </source>
</evidence>
<dbReference type="InterPro" id="IPR013752">
    <property type="entry name" value="KPA_reductase"/>
</dbReference>
<dbReference type="InterPro" id="IPR008927">
    <property type="entry name" value="6-PGluconate_DH-like_C_sf"/>
</dbReference>
<dbReference type="SUPFAM" id="SSF51735">
    <property type="entry name" value="NAD(P)-binding Rossmann-fold domains"/>
    <property type="match status" value="1"/>
</dbReference>
<keyword evidence="15" id="KW-1185">Reference proteome</keyword>
<dbReference type="EMBL" id="PZJJ01000005">
    <property type="protein sequence ID" value="PTL39720.1"/>
    <property type="molecule type" value="Genomic_DNA"/>
</dbReference>
<dbReference type="PANTHER" id="PTHR43765:SF2">
    <property type="entry name" value="2-DEHYDROPANTOATE 2-REDUCTASE"/>
    <property type="match status" value="1"/>
</dbReference>
<dbReference type="RefSeq" id="WP_107583976.1">
    <property type="nucleotide sequence ID" value="NZ_PZJJ01000005.1"/>
</dbReference>
<comment type="similarity">
    <text evidence="3 11">Belongs to the ketopantoate reductase family.</text>
</comment>
<evidence type="ECO:0000256" key="9">
    <source>
        <dbReference type="ARBA" id="ARBA00032024"/>
    </source>
</evidence>
<evidence type="ECO:0000256" key="10">
    <source>
        <dbReference type="ARBA" id="ARBA00048793"/>
    </source>
</evidence>
<comment type="catalytic activity">
    <reaction evidence="10 11">
        <text>(R)-pantoate + NADP(+) = 2-dehydropantoate + NADPH + H(+)</text>
        <dbReference type="Rhea" id="RHEA:16233"/>
        <dbReference type="ChEBI" id="CHEBI:11561"/>
        <dbReference type="ChEBI" id="CHEBI:15378"/>
        <dbReference type="ChEBI" id="CHEBI:15980"/>
        <dbReference type="ChEBI" id="CHEBI:57783"/>
        <dbReference type="ChEBI" id="CHEBI:58349"/>
        <dbReference type="EC" id="1.1.1.169"/>
    </reaction>
</comment>
<dbReference type="AlphaFoldDB" id="A0A2T4U8K8"/>
<dbReference type="InterPro" id="IPR013328">
    <property type="entry name" value="6PGD_dom2"/>
</dbReference>
<accession>A0A2T4U8K8</accession>
<dbReference type="InterPro" id="IPR013332">
    <property type="entry name" value="KPR_N"/>
</dbReference>
<evidence type="ECO:0000256" key="4">
    <source>
        <dbReference type="ARBA" id="ARBA00013014"/>
    </source>
</evidence>
<dbReference type="Pfam" id="PF08546">
    <property type="entry name" value="ApbA_C"/>
    <property type="match status" value="1"/>
</dbReference>
<sequence>MDIMIIGGGAVGLLSAVFLKQAGCNVMIRTRTEKQAEAINEDGLKMDGEIWEVKASTDSSSWKPEAVIIAVKQYHLEEILNSNIPAEVPWLFIQNGMGHTELAEKFHSAPLFSIVTHGAVRKGPAEVIHTGSGKFIIGGSVKSGFIEMLEKTGAPMNAEWTDNIQLQLKKKLLVNAVVNPLTVLYETRNGYLLENTKAKEEAYKLFEEAAEVLNMPKSSWAFVEEIIESTKLNYSSMLMDYKKGRALELESINGWIIKEGTNQNIAVSENLRIVEAVKNKVSSRVIRRD</sequence>
<dbReference type="GO" id="GO:0008677">
    <property type="term" value="F:2-dehydropantoate 2-reductase activity"/>
    <property type="evidence" value="ECO:0007669"/>
    <property type="project" value="UniProtKB-EC"/>
</dbReference>
<dbReference type="Pfam" id="PF02558">
    <property type="entry name" value="ApbA"/>
    <property type="match status" value="1"/>
</dbReference>
<comment type="pathway">
    <text evidence="2 11">Cofactor biosynthesis; (R)-pantothenate biosynthesis; (R)-pantoate from 3-methyl-2-oxobutanoate: step 2/2.</text>
</comment>
<proteinExistence type="inferred from homology"/>
<dbReference type="OrthoDB" id="9800163at2"/>
<dbReference type="Gene3D" id="1.10.1040.10">
    <property type="entry name" value="N-(1-d-carboxylethyl)-l-norvaline Dehydrogenase, domain 2"/>
    <property type="match status" value="1"/>
</dbReference>
<feature type="domain" description="Ketopantoate reductase N-terminal" evidence="12">
    <location>
        <begin position="3"/>
        <end position="138"/>
    </location>
</feature>
<evidence type="ECO:0000256" key="8">
    <source>
        <dbReference type="ARBA" id="ARBA00023002"/>
    </source>
</evidence>
<dbReference type="GO" id="GO:0050661">
    <property type="term" value="F:NADP binding"/>
    <property type="evidence" value="ECO:0007669"/>
    <property type="project" value="TreeGrafter"/>
</dbReference>
<dbReference type="InterPro" id="IPR036291">
    <property type="entry name" value="NAD(P)-bd_dom_sf"/>
</dbReference>
<dbReference type="UniPathway" id="UPA00028">
    <property type="reaction ID" value="UER00004"/>
</dbReference>
<feature type="domain" description="Ketopantoate reductase C-terminal" evidence="13">
    <location>
        <begin position="163"/>
        <end position="280"/>
    </location>
</feature>
<evidence type="ECO:0000256" key="6">
    <source>
        <dbReference type="ARBA" id="ARBA00022655"/>
    </source>
</evidence>
<evidence type="ECO:0000256" key="7">
    <source>
        <dbReference type="ARBA" id="ARBA00022857"/>
    </source>
</evidence>
<evidence type="ECO:0000259" key="13">
    <source>
        <dbReference type="Pfam" id="PF08546"/>
    </source>
</evidence>
<dbReference type="InterPro" id="IPR050838">
    <property type="entry name" value="Ketopantoate_reductase"/>
</dbReference>
<evidence type="ECO:0000256" key="5">
    <source>
        <dbReference type="ARBA" id="ARBA00019465"/>
    </source>
</evidence>
<dbReference type="SUPFAM" id="SSF48179">
    <property type="entry name" value="6-phosphogluconate dehydrogenase C-terminal domain-like"/>
    <property type="match status" value="1"/>
</dbReference>
<dbReference type="InterPro" id="IPR003710">
    <property type="entry name" value="ApbA"/>
</dbReference>
<evidence type="ECO:0000256" key="3">
    <source>
        <dbReference type="ARBA" id="ARBA00007870"/>
    </source>
</evidence>
<comment type="caution">
    <text evidence="14">The sequence shown here is derived from an EMBL/GenBank/DDBJ whole genome shotgun (WGS) entry which is preliminary data.</text>
</comment>
<protein>
    <recommendedName>
        <fullName evidence="5 11">2-dehydropantoate 2-reductase</fullName>
        <ecNumber evidence="4 11">1.1.1.169</ecNumber>
    </recommendedName>
    <alternativeName>
        <fullName evidence="9 11">Ketopantoate reductase</fullName>
    </alternativeName>
</protein>
<dbReference type="GO" id="GO:0005737">
    <property type="term" value="C:cytoplasm"/>
    <property type="evidence" value="ECO:0007669"/>
    <property type="project" value="TreeGrafter"/>
</dbReference>
<dbReference type="GO" id="GO:0015940">
    <property type="term" value="P:pantothenate biosynthetic process"/>
    <property type="evidence" value="ECO:0007669"/>
    <property type="project" value="UniProtKB-UniPathway"/>
</dbReference>
<reference evidence="14 15" key="1">
    <citation type="submission" date="2018-03" db="EMBL/GenBank/DDBJ databases">
        <title>Alkalicoccus saliphilus sp. nov., isolated from a mineral pool.</title>
        <authorList>
            <person name="Zhao B."/>
        </authorList>
    </citation>
    <scope>NUCLEOTIDE SEQUENCE [LARGE SCALE GENOMIC DNA]</scope>
    <source>
        <strain evidence="14 15">6AG</strain>
    </source>
</reference>
<dbReference type="NCBIfam" id="TIGR00745">
    <property type="entry name" value="apbA_panE"/>
    <property type="match status" value="1"/>
</dbReference>
<gene>
    <name evidence="14" type="ORF">C6Y45_05220</name>
</gene>
<organism evidence="14 15">
    <name type="scientific">Alkalicoccus saliphilus</name>
    <dbReference type="NCBI Taxonomy" id="200989"/>
    <lineage>
        <taxon>Bacteria</taxon>
        <taxon>Bacillati</taxon>
        <taxon>Bacillota</taxon>
        <taxon>Bacilli</taxon>
        <taxon>Bacillales</taxon>
        <taxon>Bacillaceae</taxon>
        <taxon>Alkalicoccus</taxon>
    </lineage>
</organism>
<evidence type="ECO:0000256" key="1">
    <source>
        <dbReference type="ARBA" id="ARBA00002919"/>
    </source>
</evidence>